<dbReference type="Pfam" id="PF04452">
    <property type="entry name" value="Methyltrans_RNA"/>
    <property type="match status" value="1"/>
</dbReference>
<organism evidence="13 14">
    <name type="scientific">Desulfobulbus oligotrophicus</name>
    <dbReference type="NCBI Taxonomy" id="1909699"/>
    <lineage>
        <taxon>Bacteria</taxon>
        <taxon>Pseudomonadati</taxon>
        <taxon>Thermodesulfobacteriota</taxon>
        <taxon>Desulfobulbia</taxon>
        <taxon>Desulfobulbales</taxon>
        <taxon>Desulfobulbaceae</taxon>
        <taxon>Desulfobulbus</taxon>
    </lineage>
</organism>
<dbReference type="SUPFAM" id="SSF75217">
    <property type="entry name" value="alpha/beta knot"/>
    <property type="match status" value="1"/>
</dbReference>
<proteinExistence type="inferred from homology"/>
<dbReference type="CDD" id="cd18084">
    <property type="entry name" value="RsmE-like"/>
    <property type="match status" value="1"/>
</dbReference>
<comment type="similarity">
    <text evidence="2 10">Belongs to the RNA methyltransferase RsmE family.</text>
</comment>
<sequence>MLEKAVMRRFFLSDSIRSDDRVILTGAEARHIASVCRLKAGHKVELFDGEGNVYTTVLETVDKNSVTLVIEEARFEITVEQSPLTLAQGLLKGKKMDLVIQKATELGVHTFLPLESRYCENQGARNRQLERWQRISIEACKQCHRTAPMRILPVTPLAQADFSIFRHRLVAYEDEKISALPQHLSKQPGAICLVLGPEGGLHAEDLHVLQQWNFTVFSLGRLILRAETAALAATAIVRYLSGGLEPVDRQLSTDHPSPEMENLV</sequence>
<dbReference type="RefSeq" id="WP_199263870.1">
    <property type="nucleotide sequence ID" value="NZ_CP054140.1"/>
</dbReference>
<protein>
    <recommendedName>
        <fullName evidence="10">Ribosomal RNA small subunit methyltransferase E</fullName>
        <ecNumber evidence="10">2.1.1.193</ecNumber>
    </recommendedName>
</protein>
<dbReference type="InterPro" id="IPR029026">
    <property type="entry name" value="tRNA_m1G_MTases_N"/>
</dbReference>
<accession>A0A7T5VBW7</accession>
<comment type="subcellular location">
    <subcellularLocation>
        <location evidence="1 10">Cytoplasm</location>
    </subcellularLocation>
</comment>
<keyword evidence="3 10" id="KW-0963">Cytoplasm</keyword>
<dbReference type="GO" id="GO:0070475">
    <property type="term" value="P:rRNA base methylation"/>
    <property type="evidence" value="ECO:0007669"/>
    <property type="project" value="TreeGrafter"/>
</dbReference>
<evidence type="ECO:0000256" key="10">
    <source>
        <dbReference type="PIRNR" id="PIRNR015601"/>
    </source>
</evidence>
<dbReference type="Proteomes" id="UP000596092">
    <property type="component" value="Chromosome"/>
</dbReference>
<dbReference type="PANTHER" id="PTHR30027:SF3">
    <property type="entry name" value="16S RRNA (URACIL(1498)-N(3))-METHYLTRANSFERASE"/>
    <property type="match status" value="1"/>
</dbReference>
<dbReference type="InterPro" id="IPR046887">
    <property type="entry name" value="RsmE_PUA-like"/>
</dbReference>
<keyword evidence="7 10" id="KW-0949">S-adenosyl-L-methionine</keyword>
<gene>
    <name evidence="13" type="ORF">HP555_03825</name>
</gene>
<dbReference type="KEGG" id="dog:HP555_03825"/>
<name>A0A7T5VBW7_9BACT</name>
<dbReference type="EC" id="2.1.1.193" evidence="10"/>
<evidence type="ECO:0000256" key="7">
    <source>
        <dbReference type="ARBA" id="ARBA00022691"/>
    </source>
</evidence>
<dbReference type="InterPro" id="IPR029028">
    <property type="entry name" value="Alpha/beta_knot_MTases"/>
</dbReference>
<feature type="domain" description="Ribosomal RNA small subunit methyltransferase E PUA-like" evidence="12">
    <location>
        <begin position="24"/>
        <end position="71"/>
    </location>
</feature>
<dbReference type="Gene3D" id="3.40.1280.10">
    <property type="match status" value="1"/>
</dbReference>
<dbReference type="GO" id="GO:0005737">
    <property type="term" value="C:cytoplasm"/>
    <property type="evidence" value="ECO:0007669"/>
    <property type="project" value="UniProtKB-SubCell"/>
</dbReference>
<dbReference type="NCBIfam" id="TIGR00046">
    <property type="entry name" value="RsmE family RNA methyltransferase"/>
    <property type="match status" value="1"/>
</dbReference>
<evidence type="ECO:0000256" key="9">
    <source>
        <dbReference type="ARBA" id="ARBA00047944"/>
    </source>
</evidence>
<evidence type="ECO:0000313" key="13">
    <source>
        <dbReference type="EMBL" id="QQG65054.1"/>
    </source>
</evidence>
<feature type="domain" description="Ribosomal RNA small subunit methyltransferase E methyltransferase" evidence="11">
    <location>
        <begin position="82"/>
        <end position="237"/>
    </location>
</feature>
<evidence type="ECO:0000313" key="14">
    <source>
        <dbReference type="Proteomes" id="UP000596092"/>
    </source>
</evidence>
<dbReference type="GO" id="GO:0070042">
    <property type="term" value="F:rRNA (uridine-N3-)-methyltransferase activity"/>
    <property type="evidence" value="ECO:0007669"/>
    <property type="project" value="TreeGrafter"/>
</dbReference>
<evidence type="ECO:0000256" key="4">
    <source>
        <dbReference type="ARBA" id="ARBA00022552"/>
    </source>
</evidence>
<dbReference type="InterPro" id="IPR046886">
    <property type="entry name" value="RsmE_MTase_dom"/>
</dbReference>
<evidence type="ECO:0000256" key="2">
    <source>
        <dbReference type="ARBA" id="ARBA00005528"/>
    </source>
</evidence>
<dbReference type="Pfam" id="PF20260">
    <property type="entry name" value="PUA_4"/>
    <property type="match status" value="1"/>
</dbReference>
<keyword evidence="5 10" id="KW-0489">Methyltransferase</keyword>
<evidence type="ECO:0000259" key="11">
    <source>
        <dbReference type="Pfam" id="PF04452"/>
    </source>
</evidence>
<dbReference type="EMBL" id="CP054140">
    <property type="protein sequence ID" value="QQG65054.1"/>
    <property type="molecule type" value="Genomic_DNA"/>
</dbReference>
<keyword evidence="4 10" id="KW-0698">rRNA processing</keyword>
<dbReference type="InterPro" id="IPR006700">
    <property type="entry name" value="RsmE"/>
</dbReference>
<evidence type="ECO:0000256" key="1">
    <source>
        <dbReference type="ARBA" id="ARBA00004496"/>
    </source>
</evidence>
<dbReference type="InterPro" id="IPR015947">
    <property type="entry name" value="PUA-like_sf"/>
</dbReference>
<evidence type="ECO:0000256" key="5">
    <source>
        <dbReference type="ARBA" id="ARBA00022603"/>
    </source>
</evidence>
<dbReference type="PIRSF" id="PIRSF015601">
    <property type="entry name" value="MTase_slr0722"/>
    <property type="match status" value="1"/>
</dbReference>
<dbReference type="AlphaFoldDB" id="A0A7T5VBW7"/>
<reference evidence="13 14" key="1">
    <citation type="submission" date="2020-05" db="EMBL/GenBank/DDBJ databases">
        <title>Complete genome of Desulfobulbus oligotrophicus.</title>
        <authorList>
            <person name="Podar M."/>
        </authorList>
    </citation>
    <scope>NUCLEOTIDE SEQUENCE [LARGE SCALE GENOMIC DNA]</scope>
    <source>
        <strain evidence="13 14">Prop6</strain>
    </source>
</reference>
<evidence type="ECO:0000256" key="3">
    <source>
        <dbReference type="ARBA" id="ARBA00022490"/>
    </source>
</evidence>
<comment type="function">
    <text evidence="8 10">Specifically methylates the N3 position of the uracil ring of uridine 1498 (m3U1498) in 16S rRNA. Acts on the fully assembled 30S ribosomal subunit.</text>
</comment>
<comment type="catalytic activity">
    <reaction evidence="9 10">
        <text>uridine(1498) in 16S rRNA + S-adenosyl-L-methionine = N(3)-methyluridine(1498) in 16S rRNA + S-adenosyl-L-homocysteine + H(+)</text>
        <dbReference type="Rhea" id="RHEA:42920"/>
        <dbReference type="Rhea" id="RHEA-COMP:10283"/>
        <dbReference type="Rhea" id="RHEA-COMP:10284"/>
        <dbReference type="ChEBI" id="CHEBI:15378"/>
        <dbReference type="ChEBI" id="CHEBI:57856"/>
        <dbReference type="ChEBI" id="CHEBI:59789"/>
        <dbReference type="ChEBI" id="CHEBI:65315"/>
        <dbReference type="ChEBI" id="CHEBI:74502"/>
        <dbReference type="EC" id="2.1.1.193"/>
    </reaction>
</comment>
<evidence type="ECO:0000256" key="8">
    <source>
        <dbReference type="ARBA" id="ARBA00025699"/>
    </source>
</evidence>
<keyword evidence="14" id="KW-1185">Reference proteome</keyword>
<evidence type="ECO:0000256" key="6">
    <source>
        <dbReference type="ARBA" id="ARBA00022679"/>
    </source>
</evidence>
<evidence type="ECO:0000259" key="12">
    <source>
        <dbReference type="Pfam" id="PF20260"/>
    </source>
</evidence>
<dbReference type="PANTHER" id="PTHR30027">
    <property type="entry name" value="RIBOSOMAL RNA SMALL SUBUNIT METHYLTRANSFERASE E"/>
    <property type="match status" value="1"/>
</dbReference>
<dbReference type="SUPFAM" id="SSF88697">
    <property type="entry name" value="PUA domain-like"/>
    <property type="match status" value="1"/>
</dbReference>
<keyword evidence="6 10" id="KW-0808">Transferase</keyword>